<gene>
    <name evidence="2" type="ORF">V1477_014615</name>
</gene>
<evidence type="ECO:0000256" key="1">
    <source>
        <dbReference type="SAM" id="MobiDB-lite"/>
    </source>
</evidence>
<protein>
    <submittedName>
        <fullName evidence="2">Protein retinal degeneration B isoform X4</fullName>
    </submittedName>
</protein>
<evidence type="ECO:0000313" key="3">
    <source>
        <dbReference type="Proteomes" id="UP001607303"/>
    </source>
</evidence>
<proteinExistence type="predicted"/>
<reference evidence="2 3" key="1">
    <citation type="journal article" date="2024" name="Ann. Entomol. Soc. Am.">
        <title>Genomic analyses of the southern and eastern yellowjacket wasps (Hymenoptera: Vespidae) reveal evolutionary signatures of social life.</title>
        <authorList>
            <person name="Catto M.A."/>
            <person name="Caine P.B."/>
            <person name="Orr S.E."/>
            <person name="Hunt B.G."/>
            <person name="Goodisman M.A.D."/>
        </authorList>
    </citation>
    <scope>NUCLEOTIDE SEQUENCE [LARGE SCALE GENOMIC DNA]</scope>
    <source>
        <strain evidence="2">232</strain>
        <tissue evidence="2">Head and thorax</tissue>
    </source>
</reference>
<dbReference type="AlphaFoldDB" id="A0ABD2BIC5"/>
<dbReference type="Proteomes" id="UP001607303">
    <property type="component" value="Unassembled WGS sequence"/>
</dbReference>
<accession>A0ABD2BIC5</accession>
<dbReference type="EMBL" id="JAYRBN010000075">
    <property type="protein sequence ID" value="KAL2732374.1"/>
    <property type="molecule type" value="Genomic_DNA"/>
</dbReference>
<feature type="region of interest" description="Disordered" evidence="1">
    <location>
        <begin position="68"/>
        <end position="98"/>
    </location>
</feature>
<evidence type="ECO:0000313" key="2">
    <source>
        <dbReference type="EMBL" id="KAL2732374.1"/>
    </source>
</evidence>
<name>A0ABD2BIC5_VESMC</name>
<comment type="caution">
    <text evidence="2">The sequence shown here is derived from an EMBL/GenBank/DDBJ whole genome shotgun (WGS) entry which is preliminary data.</text>
</comment>
<sequence>MRSVIRIFSSNLSRLSDPVFSHQVCTYTRIMETRNFVKYPMMIDILYNIHITAKRAISQPTVGKIFPLERSTSLGPPNSPPNVPQSAPPIKNTTTEKL</sequence>
<keyword evidence="3" id="KW-1185">Reference proteome</keyword>
<feature type="compositionally biased region" description="Pro residues" evidence="1">
    <location>
        <begin position="77"/>
        <end position="87"/>
    </location>
</feature>
<organism evidence="2 3">
    <name type="scientific">Vespula maculifrons</name>
    <name type="common">Eastern yellow jacket</name>
    <name type="synonym">Wasp</name>
    <dbReference type="NCBI Taxonomy" id="7453"/>
    <lineage>
        <taxon>Eukaryota</taxon>
        <taxon>Metazoa</taxon>
        <taxon>Ecdysozoa</taxon>
        <taxon>Arthropoda</taxon>
        <taxon>Hexapoda</taxon>
        <taxon>Insecta</taxon>
        <taxon>Pterygota</taxon>
        <taxon>Neoptera</taxon>
        <taxon>Endopterygota</taxon>
        <taxon>Hymenoptera</taxon>
        <taxon>Apocrita</taxon>
        <taxon>Aculeata</taxon>
        <taxon>Vespoidea</taxon>
        <taxon>Vespidae</taxon>
        <taxon>Vespinae</taxon>
        <taxon>Vespula</taxon>
    </lineage>
</organism>